<dbReference type="AlphaFoldDB" id="A0A6C7A061"/>
<keyword evidence="2" id="KW-0175">Coiled coil</keyword>
<reference evidence="3 4" key="1">
    <citation type="journal article" date="2011" name="J. Bacteriol.">
        <title>Comparative genomics of 28 Salmonella enterica isolates: evidence for CRISPR-mediated adaptive sublineage evolution.</title>
        <authorList>
            <person name="Fricke W.F."/>
            <person name="Mammel M.K."/>
            <person name="McDermott P.F."/>
            <person name="Tartera C."/>
            <person name="White D.G."/>
            <person name="Leclerc J.E."/>
            <person name="Ravel J."/>
            <person name="Cebula T.A."/>
        </authorList>
    </citation>
    <scope>NUCLEOTIDE SEQUENCE [LARGE SCALE GENOMIC DNA]</scope>
    <source>
        <strain evidence="3 4">CT_02021853</strain>
    </source>
</reference>
<dbReference type="PANTHER" id="PTHR33609:SF5">
    <property type="entry name" value="LOW CALCIUM RESPONSE LOCUS PROTEIN S"/>
    <property type="match status" value="1"/>
</dbReference>
<dbReference type="InterPro" id="IPR009057">
    <property type="entry name" value="Homeodomain-like_sf"/>
</dbReference>
<dbReference type="KEGG" id="sed:SeD_A4892"/>
<sequence>MRKARFTEHQIIAVIKSVEAGRTVKDVCREAGISEATWYNWKSRYGGMEASDIKKIKDLEDENRRLKQMFADLSLENRALKDVIEKSFKTSL</sequence>
<feature type="coiled-coil region" evidence="2">
    <location>
        <begin position="49"/>
        <end position="76"/>
    </location>
</feature>
<evidence type="ECO:0000313" key="4">
    <source>
        <dbReference type="Proteomes" id="UP000008322"/>
    </source>
</evidence>
<evidence type="ECO:0000313" key="3">
    <source>
        <dbReference type="EMBL" id="ACH75889.1"/>
    </source>
</evidence>
<accession>A0A6C7A061</accession>
<dbReference type="Proteomes" id="UP000008322">
    <property type="component" value="Chromosome"/>
</dbReference>
<protein>
    <submittedName>
        <fullName evidence="3">Transposase family protein</fullName>
    </submittedName>
</protein>
<gene>
    <name evidence="3" type="ordered locus">SeD_A4892</name>
</gene>
<dbReference type="EMBL" id="CP001144">
    <property type="protein sequence ID" value="ACH75889.1"/>
    <property type="molecule type" value="Genomic_DNA"/>
</dbReference>
<dbReference type="InterPro" id="IPR002514">
    <property type="entry name" value="Transposase_8"/>
</dbReference>
<name>A0A6C7A061_SALDC</name>
<organism evidence="3 4">
    <name type="scientific">Salmonella dublin (strain CT_02021853)</name>
    <dbReference type="NCBI Taxonomy" id="439851"/>
    <lineage>
        <taxon>Bacteria</taxon>
        <taxon>Pseudomonadati</taxon>
        <taxon>Pseudomonadota</taxon>
        <taxon>Gammaproteobacteria</taxon>
        <taxon>Enterobacterales</taxon>
        <taxon>Enterobacteriaceae</taxon>
        <taxon>Salmonella</taxon>
    </lineage>
</organism>
<dbReference type="InterPro" id="IPR052546">
    <property type="entry name" value="Transposase_8_domain"/>
</dbReference>
<evidence type="ECO:0000256" key="1">
    <source>
        <dbReference type="ARBA" id="ARBA00009964"/>
    </source>
</evidence>
<comment type="similarity">
    <text evidence="1">Belongs to the transposase 8 family.</text>
</comment>
<dbReference type="GO" id="GO:0003677">
    <property type="term" value="F:DNA binding"/>
    <property type="evidence" value="ECO:0007669"/>
    <property type="project" value="InterPro"/>
</dbReference>
<proteinExistence type="inferred from homology"/>
<evidence type="ECO:0000256" key="2">
    <source>
        <dbReference type="SAM" id="Coils"/>
    </source>
</evidence>
<dbReference type="SUPFAM" id="SSF46689">
    <property type="entry name" value="Homeodomain-like"/>
    <property type="match status" value="1"/>
</dbReference>
<dbReference type="Pfam" id="PF01527">
    <property type="entry name" value="HTH_Tnp_1"/>
    <property type="match status" value="1"/>
</dbReference>
<dbReference type="Gene3D" id="1.10.10.60">
    <property type="entry name" value="Homeodomain-like"/>
    <property type="match status" value="1"/>
</dbReference>
<dbReference type="GO" id="GO:0004803">
    <property type="term" value="F:transposase activity"/>
    <property type="evidence" value="ECO:0007669"/>
    <property type="project" value="InterPro"/>
</dbReference>
<dbReference type="PANTHER" id="PTHR33609">
    <property type="entry name" value="LOW CALCIUM RESPONSE LOCUS PROTEIN S"/>
    <property type="match status" value="1"/>
</dbReference>
<dbReference type="GO" id="GO:0006313">
    <property type="term" value="P:DNA transposition"/>
    <property type="evidence" value="ECO:0007669"/>
    <property type="project" value="InterPro"/>
</dbReference>